<dbReference type="InterPro" id="IPR001296">
    <property type="entry name" value="Glyco_trans_1"/>
</dbReference>
<dbReference type="GO" id="GO:0016438">
    <property type="term" value="F:tRNA-queuosine(34) beta-mannosyltransferase activity"/>
    <property type="evidence" value="ECO:0007669"/>
    <property type="project" value="UniProtKB-EC"/>
</dbReference>
<evidence type="ECO:0000256" key="2">
    <source>
        <dbReference type="ARBA" id="ARBA00022676"/>
    </source>
</evidence>
<evidence type="ECO:0000256" key="4">
    <source>
        <dbReference type="ARBA" id="ARBA00044517"/>
    </source>
</evidence>
<dbReference type="PANTHER" id="PTHR13615:SF3">
    <property type="entry name" value="GLYCOSYLTRANSFERASE-LIKE DOMAIN-CONTAINING PROTEIN 1"/>
    <property type="match status" value="1"/>
</dbReference>
<reference evidence="9" key="1">
    <citation type="submission" date="2015-07" db="EMBL/GenBank/DDBJ databases">
        <title>MeaNS - Measles Nucleotide Surveillance Program.</title>
        <authorList>
            <person name="Tran T."/>
            <person name="Druce J."/>
        </authorList>
    </citation>
    <scope>NUCLEOTIDE SEQUENCE</scope>
    <source>
        <strain evidence="9">UCB-OBI-ISO-001</strain>
        <tissue evidence="9">Gonad</tissue>
    </source>
</reference>
<evidence type="ECO:0000256" key="3">
    <source>
        <dbReference type="ARBA" id="ARBA00022679"/>
    </source>
</evidence>
<comment type="catalytic activity">
    <reaction evidence="6">
        <text>queuosine(34) in tRNA(Asp) + GDP-alpha-D-mannose = O-4''-alpha-D-mannosylqueuosine(34) in tRNA(Asp) + GDP + H(+)</text>
        <dbReference type="Rhea" id="RHEA:12885"/>
        <dbReference type="Rhea" id="RHEA-COMP:18572"/>
        <dbReference type="Rhea" id="RHEA-COMP:18581"/>
        <dbReference type="ChEBI" id="CHEBI:15378"/>
        <dbReference type="ChEBI" id="CHEBI:57527"/>
        <dbReference type="ChEBI" id="CHEBI:58189"/>
        <dbReference type="ChEBI" id="CHEBI:194431"/>
        <dbReference type="ChEBI" id="CHEBI:194442"/>
        <dbReference type="EC" id="2.4.1.110"/>
    </reaction>
    <physiologicalReaction direction="left-to-right" evidence="6">
        <dbReference type="Rhea" id="RHEA:12886"/>
    </physiologicalReaction>
</comment>
<gene>
    <name evidence="9" type="ORF">OCBIM_22021482mg</name>
</gene>
<evidence type="ECO:0000256" key="5">
    <source>
        <dbReference type="ARBA" id="ARBA00044539"/>
    </source>
</evidence>
<keyword evidence="2" id="KW-0328">Glycosyltransferase</keyword>
<dbReference type="Gene3D" id="3.40.50.2000">
    <property type="entry name" value="Glycogen Phosphorylase B"/>
    <property type="match status" value="1"/>
</dbReference>
<dbReference type="PANTHER" id="PTHR13615">
    <property type="entry name" value="GLYCOSYLTRANSFERASE-LIKE 1"/>
    <property type="match status" value="1"/>
</dbReference>
<dbReference type="InterPro" id="IPR022701">
    <property type="entry name" value="QTMAN_N"/>
</dbReference>
<feature type="domain" description="Glycosyl transferase family 1" evidence="7">
    <location>
        <begin position="272"/>
        <end position="385"/>
    </location>
</feature>
<evidence type="ECO:0000256" key="1">
    <source>
        <dbReference type="ARBA" id="ARBA00009481"/>
    </source>
</evidence>
<keyword evidence="3" id="KW-0808">Transferase</keyword>
<feature type="domain" description="tRNA-queuosine alpha-mannosyltransferase N-terminal" evidence="8">
    <location>
        <begin position="3"/>
        <end position="168"/>
    </location>
</feature>
<evidence type="ECO:0000259" key="7">
    <source>
        <dbReference type="Pfam" id="PF00534"/>
    </source>
</evidence>
<proteinExistence type="inferred from homology"/>
<dbReference type="OrthoDB" id="10032790at2759"/>
<dbReference type="Pfam" id="PF00534">
    <property type="entry name" value="Glycos_transf_1"/>
    <property type="match status" value="1"/>
</dbReference>
<sequence length="448" mass="52692">MTIILLEAFYGGSHKQLIDYLATNIPKCCVFKLPAKKWHWKARTSALHFSEVIPENENNYSSLFTSSVLNLAELVALRPDLARLHKVIYFHENQLIYPVRKEQTRDFQYGYNQILSCVVADVVVFNSEFNKNTFLQNINRFLNIIPDYHPKNLMKKIMPKCRVLYFPLSFPDCPTESLLENKYSHLTHGCMMDKCLEKVLKETEECGSSSTLTEQISETNNEVLINGRQDEILTNGTHSAVDWQNTVDYIRDKTLEPEILLSVQENGKILHIVWPHRWEHDKDPERFFNVLNWLHEENFDFWVSVIGQSFSEVPDVFIQSKEKLKIHLKTWGFVDDKKDYYEILKTADVVVSTAKHEFFGVSMLEAVYYGCYPLCPNKLVYPEIFPQCYLYNTEHQLFKKLKRFCKFPHLTKKLPEKIDLQRFMWKQLKESYEEVLKGTVSPDQTKID</sequence>
<evidence type="ECO:0000256" key="6">
    <source>
        <dbReference type="ARBA" id="ARBA00048439"/>
    </source>
</evidence>
<organism evidence="9">
    <name type="scientific">Octopus bimaculoides</name>
    <name type="common">California two-spotted octopus</name>
    <dbReference type="NCBI Taxonomy" id="37653"/>
    <lineage>
        <taxon>Eukaryota</taxon>
        <taxon>Metazoa</taxon>
        <taxon>Spiralia</taxon>
        <taxon>Lophotrochozoa</taxon>
        <taxon>Mollusca</taxon>
        <taxon>Cephalopoda</taxon>
        <taxon>Coleoidea</taxon>
        <taxon>Octopodiformes</taxon>
        <taxon>Octopoda</taxon>
        <taxon>Incirrata</taxon>
        <taxon>Octopodidae</taxon>
        <taxon>Octopus</taxon>
    </lineage>
</organism>
<protein>
    <recommendedName>
        <fullName evidence="5">tRNA-queuosine alpha-mannosyltransferase</fullName>
        <ecNumber evidence="4">2.4.1.110</ecNumber>
    </recommendedName>
</protein>
<dbReference type="SUPFAM" id="SSF53756">
    <property type="entry name" value="UDP-Glycosyltransferase/glycogen phosphorylase"/>
    <property type="match status" value="1"/>
</dbReference>
<evidence type="ECO:0000259" key="8">
    <source>
        <dbReference type="Pfam" id="PF12038"/>
    </source>
</evidence>
<name>A0A0L8H6N7_OCTBM</name>
<dbReference type="EC" id="2.4.1.110" evidence="4"/>
<dbReference type="OMA" id="HRWEYDK"/>
<comment type="similarity">
    <text evidence="1">Belongs to the glycosyltransferase group 1 family. Glycosyltransferase 4 subfamily.</text>
</comment>
<evidence type="ECO:0000313" key="9">
    <source>
        <dbReference type="EMBL" id="KOF84749.1"/>
    </source>
</evidence>
<dbReference type="AlphaFoldDB" id="A0A0L8H6N7"/>
<dbReference type="CDD" id="cd01635">
    <property type="entry name" value="Glycosyltransferase_GTB-type"/>
    <property type="match status" value="1"/>
</dbReference>
<dbReference type="Pfam" id="PF12038">
    <property type="entry name" value="QTMAN_N"/>
    <property type="match status" value="1"/>
</dbReference>
<dbReference type="EMBL" id="KQ419056">
    <property type="protein sequence ID" value="KOF84749.1"/>
    <property type="molecule type" value="Genomic_DNA"/>
</dbReference>
<dbReference type="InterPro" id="IPR051862">
    <property type="entry name" value="GT-like_domain_containing_1"/>
</dbReference>
<dbReference type="KEGG" id="obi:106872562"/>
<accession>A0A0L8H6N7</accession>